<name>A0ABX6C1Z2_9CHLR</name>
<keyword evidence="7" id="KW-0479">Metal-binding</keyword>
<dbReference type="SUPFAM" id="SSF53098">
    <property type="entry name" value="Ribonuclease H-like"/>
    <property type="match status" value="1"/>
</dbReference>
<evidence type="ECO:0000256" key="6">
    <source>
        <dbReference type="ARBA" id="ARBA00022722"/>
    </source>
</evidence>
<sequence>MTTYRCEACGEPFTLPASVRAKYPNWQPRRCLACQKRAERGSAAARNGSGTATAASAAPAAAPEEDPQTGIFTDGACQGNPGPGGWAAVFVRDGRVIEERHGFEPATTNNRMEWTAMIAGLEMAPRDEPITVYSDSQLVVRTLNEWAKGWEARGWKRKDGPVMNLDLVQRAWALKQQLPLVRVAWVRGHATSRWNAYADELATSHFQKDA</sequence>
<dbReference type="RefSeq" id="WP_158065967.1">
    <property type="nucleotide sequence ID" value="NZ_CP042829.1"/>
</dbReference>
<protein>
    <recommendedName>
        <fullName evidence="5">ribonuclease H</fullName>
        <ecNumber evidence="5">3.1.26.4</ecNumber>
    </recommendedName>
</protein>
<evidence type="ECO:0000256" key="3">
    <source>
        <dbReference type="ARBA" id="ARBA00005300"/>
    </source>
</evidence>
<evidence type="ECO:0000256" key="4">
    <source>
        <dbReference type="ARBA" id="ARBA00011245"/>
    </source>
</evidence>
<dbReference type="PANTHER" id="PTHR10642:SF26">
    <property type="entry name" value="RIBONUCLEASE H1"/>
    <property type="match status" value="1"/>
</dbReference>
<evidence type="ECO:0000256" key="11">
    <source>
        <dbReference type="SAM" id="MobiDB-lite"/>
    </source>
</evidence>
<dbReference type="Proteomes" id="UP000326331">
    <property type="component" value="Chromosome"/>
</dbReference>
<dbReference type="Gene3D" id="3.30.420.10">
    <property type="entry name" value="Ribonuclease H-like superfamily/Ribonuclease H"/>
    <property type="match status" value="1"/>
</dbReference>
<evidence type="ECO:0000256" key="2">
    <source>
        <dbReference type="ARBA" id="ARBA00001946"/>
    </source>
</evidence>
<keyword evidence="10" id="KW-0460">Magnesium</keyword>
<keyword evidence="9" id="KW-0378">Hydrolase</keyword>
<dbReference type="PANTHER" id="PTHR10642">
    <property type="entry name" value="RIBONUCLEASE H1"/>
    <property type="match status" value="1"/>
</dbReference>
<evidence type="ECO:0000256" key="10">
    <source>
        <dbReference type="ARBA" id="ARBA00022842"/>
    </source>
</evidence>
<keyword evidence="6" id="KW-0540">Nuclease</keyword>
<dbReference type="PROSITE" id="PS50879">
    <property type="entry name" value="RNASE_H_1"/>
    <property type="match status" value="1"/>
</dbReference>
<evidence type="ECO:0000259" key="12">
    <source>
        <dbReference type="PROSITE" id="PS50879"/>
    </source>
</evidence>
<evidence type="ECO:0000256" key="7">
    <source>
        <dbReference type="ARBA" id="ARBA00022723"/>
    </source>
</evidence>
<comment type="subunit">
    <text evidence="4">Monomer.</text>
</comment>
<dbReference type="InterPro" id="IPR022892">
    <property type="entry name" value="RNaseHI"/>
</dbReference>
<feature type="compositionally biased region" description="Low complexity" evidence="11">
    <location>
        <begin position="42"/>
        <end position="62"/>
    </location>
</feature>
<dbReference type="EMBL" id="CP042829">
    <property type="protein sequence ID" value="QFG02029.1"/>
    <property type="molecule type" value="Genomic_DNA"/>
</dbReference>
<keyword evidence="8" id="KW-0255">Endonuclease</keyword>
<dbReference type="InterPro" id="IPR036397">
    <property type="entry name" value="RNaseH_sf"/>
</dbReference>
<proteinExistence type="inferred from homology"/>
<gene>
    <name evidence="13" type="ORF">Tbon_01485</name>
</gene>
<feature type="domain" description="RNase H type-1" evidence="12">
    <location>
        <begin position="65"/>
        <end position="207"/>
    </location>
</feature>
<evidence type="ECO:0000313" key="13">
    <source>
        <dbReference type="EMBL" id="QFG02029.1"/>
    </source>
</evidence>
<organism evidence="13 14">
    <name type="scientific">Tepidiforma bonchosmolovskayae</name>
    <dbReference type="NCBI Taxonomy" id="2601677"/>
    <lineage>
        <taxon>Bacteria</taxon>
        <taxon>Bacillati</taxon>
        <taxon>Chloroflexota</taxon>
        <taxon>Tepidiformia</taxon>
        <taxon>Tepidiformales</taxon>
        <taxon>Tepidiformaceae</taxon>
        <taxon>Tepidiforma</taxon>
    </lineage>
</organism>
<dbReference type="InterPro" id="IPR050092">
    <property type="entry name" value="RNase_H"/>
</dbReference>
<dbReference type="CDD" id="cd09278">
    <property type="entry name" value="RNase_HI_prokaryote_like"/>
    <property type="match status" value="1"/>
</dbReference>
<evidence type="ECO:0000256" key="8">
    <source>
        <dbReference type="ARBA" id="ARBA00022759"/>
    </source>
</evidence>
<comment type="similarity">
    <text evidence="3">Belongs to the RNase H family.</text>
</comment>
<reference evidence="13 14" key="1">
    <citation type="submission" date="2019-10" db="EMBL/GenBank/DDBJ databases">
        <title>Thermopilla bonchosmolovskayae gen. nov., sp. nov., a moderately thermophilic Chloroflexi bacterium from a Chukotka hot spring (Arctic, Russia), representing a novel classis Thermopillaia, which include previously uncultivated lineage OLB14.</title>
        <authorList>
            <person name="Kochetkova T.V."/>
            <person name="Zayulina K.S."/>
            <person name="Zhigarkov V.S."/>
            <person name="Minaev N.V."/>
            <person name="Novikov A."/>
            <person name="Toshchakov S.V."/>
            <person name="Elcheninov A.G."/>
            <person name="Kublanov I.V."/>
        </authorList>
    </citation>
    <scope>NUCLEOTIDE SEQUENCE [LARGE SCALE GENOMIC DNA]</scope>
    <source>
        <strain evidence="13 14">3753O</strain>
    </source>
</reference>
<feature type="region of interest" description="Disordered" evidence="11">
    <location>
        <begin position="42"/>
        <end position="78"/>
    </location>
</feature>
<dbReference type="InterPro" id="IPR002156">
    <property type="entry name" value="RNaseH_domain"/>
</dbReference>
<keyword evidence="14" id="KW-1185">Reference proteome</keyword>
<evidence type="ECO:0000256" key="9">
    <source>
        <dbReference type="ARBA" id="ARBA00022801"/>
    </source>
</evidence>
<dbReference type="EC" id="3.1.26.4" evidence="5"/>
<comment type="cofactor">
    <cofactor evidence="2">
        <name>Mg(2+)</name>
        <dbReference type="ChEBI" id="CHEBI:18420"/>
    </cofactor>
</comment>
<evidence type="ECO:0000256" key="1">
    <source>
        <dbReference type="ARBA" id="ARBA00000077"/>
    </source>
</evidence>
<dbReference type="Pfam" id="PF00075">
    <property type="entry name" value="RNase_H"/>
    <property type="match status" value="1"/>
</dbReference>
<evidence type="ECO:0000256" key="5">
    <source>
        <dbReference type="ARBA" id="ARBA00012180"/>
    </source>
</evidence>
<comment type="catalytic activity">
    <reaction evidence="1">
        <text>Endonucleolytic cleavage to 5'-phosphomonoester.</text>
        <dbReference type="EC" id="3.1.26.4"/>
    </reaction>
</comment>
<dbReference type="InterPro" id="IPR012337">
    <property type="entry name" value="RNaseH-like_sf"/>
</dbReference>
<accession>A0ABX6C1Z2</accession>
<evidence type="ECO:0000313" key="14">
    <source>
        <dbReference type="Proteomes" id="UP000326331"/>
    </source>
</evidence>